<proteinExistence type="predicted"/>
<dbReference type="Pfam" id="PF07293">
    <property type="entry name" value="DUF1450"/>
    <property type="match status" value="1"/>
</dbReference>
<comment type="caution">
    <text evidence="1">The sequence shown here is derived from an EMBL/GenBank/DDBJ whole genome shotgun (WGS) entry which is preliminary data.</text>
</comment>
<dbReference type="Proteomes" id="UP001226720">
    <property type="component" value="Unassembled WGS sequence"/>
</dbReference>
<protein>
    <submittedName>
        <fullName evidence="1">Uncharacterized protein YuzB (UPF0349 family)</fullName>
    </submittedName>
</protein>
<sequence length="74" mass="8296">MTTIEFCAGNLRENMVVWRELEKIPNTNLVDYGCLGYCGNCYSEAFAIVAGVLIHADSAEALIDKIIRKLDERN</sequence>
<reference evidence="1" key="1">
    <citation type="submission" date="2023-07" db="EMBL/GenBank/DDBJ databases">
        <title>Genomic Encyclopedia of Type Strains, Phase IV (KMG-IV): sequencing the most valuable type-strain genomes for metagenomic binning, comparative biology and taxonomic classification.</title>
        <authorList>
            <person name="Goeker M."/>
        </authorList>
    </citation>
    <scope>NUCLEOTIDE SEQUENCE [LARGE SCALE GENOMIC DNA]</scope>
    <source>
        <strain evidence="1">JSM 076093</strain>
    </source>
</reference>
<dbReference type="GeneID" id="301328846"/>
<dbReference type="InterPro" id="IPR009910">
    <property type="entry name" value="DUF1450"/>
</dbReference>
<organism evidence="1 2">
    <name type="scientific">Guptibacillus hwajinpoensis</name>
    <dbReference type="NCBI Taxonomy" id="208199"/>
    <lineage>
        <taxon>Bacteria</taxon>
        <taxon>Bacillati</taxon>
        <taxon>Bacillota</taxon>
        <taxon>Bacilli</taxon>
        <taxon>Bacillales</taxon>
        <taxon>Guptibacillaceae</taxon>
        <taxon>Guptibacillus</taxon>
    </lineage>
</organism>
<evidence type="ECO:0000313" key="2">
    <source>
        <dbReference type="Proteomes" id="UP001226720"/>
    </source>
</evidence>
<gene>
    <name evidence="1" type="ORF">QO000_003293</name>
</gene>
<dbReference type="EMBL" id="JAUSWM010000007">
    <property type="protein sequence ID" value="MDQ0484309.1"/>
    <property type="molecule type" value="Genomic_DNA"/>
</dbReference>
<accession>A0ABU0K4N4</accession>
<keyword evidence="2" id="KW-1185">Reference proteome</keyword>
<name>A0ABU0K4N4_9BACL</name>
<evidence type="ECO:0000313" key="1">
    <source>
        <dbReference type="EMBL" id="MDQ0484309.1"/>
    </source>
</evidence>
<dbReference type="RefSeq" id="WP_301553074.1">
    <property type="nucleotide sequence ID" value="NZ_JAQRMZ010000015.1"/>
</dbReference>